<keyword evidence="1" id="KW-0175">Coiled coil</keyword>
<dbReference type="HOGENOM" id="CLU_415127_0_0_1"/>
<dbReference type="GeneID" id="25034476"/>
<protein>
    <submittedName>
        <fullName evidence="3">Uncharacterized protein</fullName>
    </submittedName>
</protein>
<keyword evidence="4" id="KW-1185">Reference proteome</keyword>
<organism evidence="3 4">
    <name type="scientific">Schizosaccharomyces cryophilus (strain OY26 / ATCC MYA-4695 / CBS 11777 / NBRC 106824 / NRRL Y48691)</name>
    <name type="common">Fission yeast</name>
    <dbReference type="NCBI Taxonomy" id="653667"/>
    <lineage>
        <taxon>Eukaryota</taxon>
        <taxon>Fungi</taxon>
        <taxon>Dikarya</taxon>
        <taxon>Ascomycota</taxon>
        <taxon>Taphrinomycotina</taxon>
        <taxon>Schizosaccharomycetes</taxon>
        <taxon>Schizosaccharomycetales</taxon>
        <taxon>Schizosaccharomycetaceae</taxon>
        <taxon>Schizosaccharomyces</taxon>
    </lineage>
</organism>
<dbReference type="EMBL" id="KE546990">
    <property type="protein sequence ID" value="EPY51719.1"/>
    <property type="molecule type" value="Genomic_DNA"/>
</dbReference>
<feature type="coiled-coil region" evidence="1">
    <location>
        <begin position="172"/>
        <end position="245"/>
    </location>
</feature>
<dbReference type="OMA" id="VIWISEV"/>
<dbReference type="Proteomes" id="UP000015464">
    <property type="component" value="Unassembled WGS sequence"/>
</dbReference>
<dbReference type="RefSeq" id="XP_013023105.1">
    <property type="nucleotide sequence ID" value="XM_013167651.1"/>
</dbReference>
<feature type="region of interest" description="Disordered" evidence="2">
    <location>
        <begin position="620"/>
        <end position="664"/>
    </location>
</feature>
<dbReference type="AlphaFoldDB" id="S9VZP9"/>
<evidence type="ECO:0000313" key="4">
    <source>
        <dbReference type="Proteomes" id="UP000015464"/>
    </source>
</evidence>
<name>S9VZP9_SCHCR</name>
<reference evidence="3 4" key="1">
    <citation type="journal article" date="2011" name="Science">
        <title>Comparative functional genomics of the fission yeasts.</title>
        <authorList>
            <person name="Rhind N."/>
            <person name="Chen Z."/>
            <person name="Yassour M."/>
            <person name="Thompson D.A."/>
            <person name="Haas B.J."/>
            <person name="Habib N."/>
            <person name="Wapinski I."/>
            <person name="Roy S."/>
            <person name="Lin M.F."/>
            <person name="Heiman D.I."/>
            <person name="Young S.K."/>
            <person name="Furuya K."/>
            <person name="Guo Y."/>
            <person name="Pidoux A."/>
            <person name="Chen H.M."/>
            <person name="Robbertse B."/>
            <person name="Goldberg J.M."/>
            <person name="Aoki K."/>
            <person name="Bayne E.H."/>
            <person name="Berlin A.M."/>
            <person name="Desjardins C.A."/>
            <person name="Dobbs E."/>
            <person name="Dukaj L."/>
            <person name="Fan L."/>
            <person name="FitzGerald M.G."/>
            <person name="French C."/>
            <person name="Gujja S."/>
            <person name="Hansen K."/>
            <person name="Keifenheim D."/>
            <person name="Levin J.Z."/>
            <person name="Mosher R.A."/>
            <person name="Mueller C.A."/>
            <person name="Pfiffner J."/>
            <person name="Priest M."/>
            <person name="Russ C."/>
            <person name="Smialowska A."/>
            <person name="Swoboda P."/>
            <person name="Sykes S.M."/>
            <person name="Vaughn M."/>
            <person name="Vengrova S."/>
            <person name="Yoder R."/>
            <person name="Zeng Q."/>
            <person name="Allshire R."/>
            <person name="Baulcombe D."/>
            <person name="Birren B.W."/>
            <person name="Brown W."/>
            <person name="Ekwall K."/>
            <person name="Kellis M."/>
            <person name="Leatherwood J."/>
            <person name="Levin H."/>
            <person name="Margalit H."/>
            <person name="Martienssen R."/>
            <person name="Nieduszynski C.A."/>
            <person name="Spatafora J.W."/>
            <person name="Friedman N."/>
            <person name="Dalgaard J.Z."/>
            <person name="Baumann P."/>
            <person name="Niki H."/>
            <person name="Regev A."/>
            <person name="Nusbaum C."/>
        </authorList>
    </citation>
    <scope>NUCLEOTIDE SEQUENCE [LARGE SCALE GENOMIC DNA]</scope>
    <source>
        <strain evidence="4">OY26 / ATCC MYA-4695 / CBS 11777 / NBRC 106824 / NRRL Y48691</strain>
    </source>
</reference>
<accession>S9VZP9</accession>
<sequence length="664" mass="75935">MSFKKWPWSEDFQNIPGLGTVLDNEHLTPNRKHINASDRISGDENSSKRFKRGSSDSKEQLAANKPDDSGTSKESKLMLNALLEQQKRLWDCFEQWRNQTSRGNDTTINNTAINALLGNNMTSMGVPSLTAKEMSKFQLDPKNTPVDQLDSSFSNAPAKITGNHAYQKNGLYRQLKDNFHSLEKERLSLNEVSEERIRKFQRELQTLRLQHQDLISEKENEETHLKELELTLAKKKRNAAILEKEKLGLVSQHEETCLHLRDICSLCLGDDIGTRLLLKLQNQLKRERLNLLKQNLKYNDYDSKIYMSYIKIKERLTNLNLTDKHASISTQSNDENSNENLLPAKLRPNEINLVLYQLKSQGDSICAKHHQINQLLDSTDVMLDEITEKSSSSAHKLSSICNSLIDHCHQLAKLGRERTENEERIANKNKILAEKRRRFYKLQNDIGENSLSPASSYSSGSDTPTSFRSTSKVEPYILRYLTTVSSFREDERTWQIVETRYRKLTNRRIEPLDSRGPLSGLPASTVSCKESTPRSISLLYIHITIRETNKVIWISEVHCDGVVRGVGHHIKKGSAMQIAATQAAQCYRDMDEASIMSKGFNDSEVLKEIFLGRPGLSSVNNNSHGHGMKMNNPNAESRNHHFQRGTDNRRSYFKPNRSRHATYL</sequence>
<dbReference type="OrthoDB" id="3246846at2759"/>
<evidence type="ECO:0000256" key="1">
    <source>
        <dbReference type="SAM" id="Coils"/>
    </source>
</evidence>
<feature type="compositionally biased region" description="Basic and acidic residues" evidence="2">
    <location>
        <begin position="40"/>
        <end position="74"/>
    </location>
</feature>
<evidence type="ECO:0000256" key="2">
    <source>
        <dbReference type="SAM" id="MobiDB-lite"/>
    </source>
</evidence>
<proteinExistence type="predicted"/>
<gene>
    <name evidence="3" type="ORF">SPOG_00144</name>
</gene>
<evidence type="ECO:0000313" key="3">
    <source>
        <dbReference type="EMBL" id="EPY51719.1"/>
    </source>
</evidence>
<feature type="region of interest" description="Disordered" evidence="2">
    <location>
        <begin position="1"/>
        <end position="74"/>
    </location>
</feature>